<dbReference type="EMBL" id="QXFI01000016">
    <property type="protein sequence ID" value="RIV45612.1"/>
    <property type="molecule type" value="Genomic_DNA"/>
</dbReference>
<evidence type="ECO:0000313" key="4">
    <source>
        <dbReference type="Proteomes" id="UP000266691"/>
    </source>
</evidence>
<protein>
    <submittedName>
        <fullName evidence="2">Uncharacterized protein</fullName>
    </submittedName>
</protein>
<gene>
    <name evidence="2" type="ORF">D2V05_06175</name>
    <name evidence="3" type="ORF">FQ017_06130</name>
</gene>
<evidence type="ECO:0000313" key="3">
    <source>
        <dbReference type="EMBL" id="TXJ97438.1"/>
    </source>
</evidence>
<keyword evidence="1" id="KW-1133">Transmembrane helix</keyword>
<evidence type="ECO:0000313" key="2">
    <source>
        <dbReference type="EMBL" id="RIV45612.1"/>
    </source>
</evidence>
<keyword evidence="1" id="KW-0472">Membrane</keyword>
<evidence type="ECO:0000256" key="1">
    <source>
        <dbReference type="SAM" id="Phobius"/>
    </source>
</evidence>
<evidence type="ECO:0000313" key="5">
    <source>
        <dbReference type="Proteomes" id="UP000321621"/>
    </source>
</evidence>
<name>A0A3A1NNE6_9FLAO</name>
<dbReference type="Proteomes" id="UP000321621">
    <property type="component" value="Unassembled WGS sequence"/>
</dbReference>
<sequence length="256" mass="29156">MSIEVLILAFEKAKKEIGSSKKTHLAQHLSDILLEDYNYVISERTLRDYYTSYKNGSQRTQEDLKPKLISCLCSYLGYDDYADYIQKNSSTGVKDGEENDNPTDVSEESETVSWTKIILISSVVILIVIVILYWPLNKEQGIANNGKCMAWADSLYVKVDCTSQPFSKFGTKVEPLDPARLKNLKKVEVNMASDFFTEDGKPMIWYSKNKDGEMEYFTAPGLHPITGETLKKITPYIIETYVPTHINRKGSFVQEE</sequence>
<comment type="caution">
    <text evidence="2">The sequence shown here is derived from an EMBL/GenBank/DDBJ whole genome shotgun (WGS) entry which is preliminary data.</text>
</comment>
<organism evidence="2 4">
    <name type="scientific">Flagellimonas pelagia</name>
    <dbReference type="NCBI Taxonomy" id="2306998"/>
    <lineage>
        <taxon>Bacteria</taxon>
        <taxon>Pseudomonadati</taxon>
        <taxon>Bacteroidota</taxon>
        <taxon>Flavobacteriia</taxon>
        <taxon>Flavobacteriales</taxon>
        <taxon>Flavobacteriaceae</taxon>
        <taxon>Flagellimonas</taxon>
    </lineage>
</organism>
<dbReference type="AlphaFoldDB" id="A0A3A1NNE6"/>
<keyword evidence="5" id="KW-1185">Reference proteome</keyword>
<keyword evidence="1" id="KW-0812">Transmembrane</keyword>
<reference evidence="2 4" key="1">
    <citation type="submission" date="2018-08" db="EMBL/GenBank/DDBJ databases">
        <title>Proposal of Muricauda 72 sp.nov. and Muricauda NH166 sp.nov., isolated from seawater.</title>
        <authorList>
            <person name="Cheng H."/>
            <person name="Wu Y.-H."/>
            <person name="Guo L.-L."/>
            <person name="Xu X.-W."/>
        </authorList>
    </citation>
    <scope>NUCLEOTIDE SEQUENCE [LARGE SCALE GENOMIC DNA]</scope>
    <source>
        <strain evidence="2 4">72</strain>
    </source>
</reference>
<reference evidence="3 5" key="2">
    <citation type="submission" date="2019-07" db="EMBL/GenBank/DDBJ databases">
        <title>Draft genome of two Muricauda strains isolated from deep sea.</title>
        <authorList>
            <person name="Sun C."/>
        </authorList>
    </citation>
    <scope>NUCLEOTIDE SEQUENCE [LARGE SCALE GENOMIC DNA]</scope>
    <source>
        <strain evidence="3 5">72</strain>
    </source>
</reference>
<feature type="transmembrane region" description="Helical" evidence="1">
    <location>
        <begin position="117"/>
        <end position="136"/>
    </location>
</feature>
<dbReference type="EMBL" id="VNWK01000016">
    <property type="protein sequence ID" value="TXJ97438.1"/>
    <property type="molecule type" value="Genomic_DNA"/>
</dbReference>
<proteinExistence type="predicted"/>
<dbReference type="Proteomes" id="UP000266691">
    <property type="component" value="Unassembled WGS sequence"/>
</dbReference>
<accession>A0A3A1NNE6</accession>
<dbReference type="OrthoDB" id="1340494at2"/>
<dbReference type="RefSeq" id="WP_119646760.1">
    <property type="nucleotide sequence ID" value="NZ_QXFI01000016.1"/>
</dbReference>